<dbReference type="InterPro" id="IPR030823">
    <property type="entry name" value="IolE/MocC"/>
</dbReference>
<feature type="domain" description="Xylose isomerase-like TIM barrel" evidence="1">
    <location>
        <begin position="36"/>
        <end position="295"/>
    </location>
</feature>
<evidence type="ECO:0000313" key="3">
    <source>
        <dbReference type="Proteomes" id="UP000323144"/>
    </source>
</evidence>
<reference evidence="2 3" key="1">
    <citation type="submission" date="2019-08" db="EMBL/GenBank/DDBJ databases">
        <title>Complete genome sequence of Spiroplasma chinense CCH (DSM 19755).</title>
        <authorList>
            <person name="Shen H.-Y."/>
            <person name="Lin Y.-C."/>
            <person name="Chou L."/>
            <person name="Kuo C.-H."/>
        </authorList>
    </citation>
    <scope>NUCLEOTIDE SEQUENCE [LARGE SCALE GENOMIC DNA]</scope>
    <source>
        <strain evidence="2 3">CCH</strain>
    </source>
</reference>
<dbReference type="Gene3D" id="3.20.20.150">
    <property type="entry name" value="Divalent-metal-dependent TIM barrel enzymes"/>
    <property type="match status" value="1"/>
</dbReference>
<keyword evidence="3" id="KW-1185">Reference proteome</keyword>
<dbReference type="PANTHER" id="PTHR12110:SF41">
    <property type="entry name" value="INOSOSE DEHYDRATASE"/>
    <property type="match status" value="1"/>
</dbReference>
<protein>
    <submittedName>
        <fullName evidence="2">Inosose dehydratase</fullName>
    </submittedName>
</protein>
<evidence type="ECO:0000259" key="1">
    <source>
        <dbReference type="Pfam" id="PF01261"/>
    </source>
</evidence>
<accession>A0A5B9Y561</accession>
<dbReference type="PANTHER" id="PTHR12110">
    <property type="entry name" value="HYDROXYPYRUVATE ISOMERASE"/>
    <property type="match status" value="1"/>
</dbReference>
<dbReference type="SUPFAM" id="SSF51658">
    <property type="entry name" value="Xylose isomerase-like"/>
    <property type="match status" value="1"/>
</dbReference>
<organism evidence="2 3">
    <name type="scientific">Spiroplasma chinense</name>
    <dbReference type="NCBI Taxonomy" id="216932"/>
    <lineage>
        <taxon>Bacteria</taxon>
        <taxon>Bacillati</taxon>
        <taxon>Mycoplasmatota</taxon>
        <taxon>Mollicutes</taxon>
        <taxon>Entomoplasmatales</taxon>
        <taxon>Spiroplasmataceae</taxon>
        <taxon>Spiroplasma</taxon>
    </lineage>
</organism>
<dbReference type="RefSeq" id="WP_166508230.1">
    <property type="nucleotide sequence ID" value="NZ_CP043026.1"/>
</dbReference>
<name>A0A5B9Y561_9MOLU</name>
<dbReference type="InterPro" id="IPR036237">
    <property type="entry name" value="Xyl_isomerase-like_sf"/>
</dbReference>
<dbReference type="Proteomes" id="UP000323144">
    <property type="component" value="Chromosome"/>
</dbReference>
<proteinExistence type="predicted"/>
<dbReference type="AlphaFoldDB" id="A0A5B9Y561"/>
<gene>
    <name evidence="2" type="primary">iolE</name>
    <name evidence="2" type="ORF">SCHIN_v1c06490</name>
</gene>
<dbReference type="KEGG" id="schi:SCHIN_v1c06490"/>
<dbReference type="InterPro" id="IPR050312">
    <property type="entry name" value="IolE/XylAMocC-like"/>
</dbReference>
<dbReference type="NCBIfam" id="TIGR04379">
    <property type="entry name" value="myo_inos_iolE"/>
    <property type="match status" value="1"/>
</dbReference>
<evidence type="ECO:0000313" key="2">
    <source>
        <dbReference type="EMBL" id="QEH61846.1"/>
    </source>
</evidence>
<dbReference type="InterPro" id="IPR013022">
    <property type="entry name" value="Xyl_isomerase-like_TIM-brl"/>
</dbReference>
<sequence length="299" mass="34013">MFKKEDIKIGVAPIAWTNDDLPELGGETPFETCISEMAEAGYEGCEVGNKYPKDPKVLKEVLAEKGLQVCNAWLSTFFTEGKIQETIDDFIKHRDFLYELGAKVIGVCEQGKSIQGLDKKLFKDKPYFTEQEWSWLFEGMNKIAELAEEKGMKVCFHEHNGTGVQTNEETIKLMENTNDNVYLLLDTGHVFYSEGTQEALEFLTKKYAKRIVHVHLKDVDMKVRQEVIDNELSFLDGVKKNMFVVPGKGSIDFEPIFKILSEAGYKGWFLVEAEGDPSINNPLENAKFARQFIKEKIGL</sequence>
<dbReference type="Pfam" id="PF01261">
    <property type="entry name" value="AP_endonuc_2"/>
    <property type="match status" value="1"/>
</dbReference>
<dbReference type="EMBL" id="CP043026">
    <property type="protein sequence ID" value="QEH61846.1"/>
    <property type="molecule type" value="Genomic_DNA"/>
</dbReference>